<protein>
    <recommendedName>
        <fullName evidence="1">WD repeat-containing protein 89</fullName>
    </recommendedName>
</protein>
<comment type="caution">
    <text evidence="6">The sequence shown here is derived from an EMBL/GenBank/DDBJ whole genome shotgun (WGS) entry which is preliminary data.</text>
</comment>
<evidence type="ECO:0000313" key="7">
    <source>
        <dbReference type="Proteomes" id="UP000276133"/>
    </source>
</evidence>
<name>A0A3M7SV97_BRAPC</name>
<dbReference type="InterPro" id="IPR036322">
    <property type="entry name" value="WD40_repeat_dom_sf"/>
</dbReference>
<keyword evidence="2 4" id="KW-0853">WD repeat</keyword>
<feature type="compositionally biased region" description="Basic residues" evidence="5">
    <location>
        <begin position="432"/>
        <end position="445"/>
    </location>
</feature>
<dbReference type="OrthoDB" id="25131at2759"/>
<organism evidence="6 7">
    <name type="scientific">Brachionus plicatilis</name>
    <name type="common">Marine rotifer</name>
    <name type="synonym">Brachionus muelleri</name>
    <dbReference type="NCBI Taxonomy" id="10195"/>
    <lineage>
        <taxon>Eukaryota</taxon>
        <taxon>Metazoa</taxon>
        <taxon>Spiralia</taxon>
        <taxon>Gnathifera</taxon>
        <taxon>Rotifera</taxon>
        <taxon>Eurotatoria</taxon>
        <taxon>Monogononta</taxon>
        <taxon>Pseudotrocha</taxon>
        <taxon>Ploima</taxon>
        <taxon>Brachionidae</taxon>
        <taxon>Brachionus</taxon>
    </lineage>
</organism>
<dbReference type="Proteomes" id="UP000276133">
    <property type="component" value="Unassembled WGS sequence"/>
</dbReference>
<dbReference type="SMART" id="SM00320">
    <property type="entry name" value="WD40"/>
    <property type="match status" value="3"/>
</dbReference>
<keyword evidence="7" id="KW-1185">Reference proteome</keyword>
<accession>A0A3M7SV97</accession>
<dbReference type="STRING" id="10195.A0A3M7SV97"/>
<evidence type="ECO:0000256" key="4">
    <source>
        <dbReference type="PROSITE-ProRule" id="PRU00221"/>
    </source>
</evidence>
<dbReference type="Gene3D" id="2.130.10.10">
    <property type="entry name" value="YVTN repeat-like/Quinoprotein amine dehydrogenase"/>
    <property type="match status" value="1"/>
</dbReference>
<evidence type="ECO:0000256" key="5">
    <source>
        <dbReference type="SAM" id="MobiDB-lite"/>
    </source>
</evidence>
<dbReference type="InterPro" id="IPR015943">
    <property type="entry name" value="WD40/YVTN_repeat-like_dom_sf"/>
</dbReference>
<evidence type="ECO:0000256" key="1">
    <source>
        <dbReference type="ARBA" id="ARBA00021125"/>
    </source>
</evidence>
<dbReference type="InterPro" id="IPR001680">
    <property type="entry name" value="WD40_rpt"/>
</dbReference>
<dbReference type="PANTHER" id="PTHR22889">
    <property type="entry name" value="WD REPEAT-CONTAINING PROTEIN 89"/>
    <property type="match status" value="1"/>
</dbReference>
<evidence type="ECO:0000256" key="3">
    <source>
        <dbReference type="ARBA" id="ARBA00022737"/>
    </source>
</evidence>
<sequence>MNLSLECQEWTNTNKDARLIKTAKKSKQNKNQDLSNTIYLLQIAPSRSSNSKLACLMSNQFVNIFDQSSLKSILKFKTLEESSKIATEIGFYSKNDDLVFGSSDNGSLKCWDLRQNQSTEKLHECLCFKTDEEREFLSADINLSDNFFIVGTNKNVDNAVVYIFDVRMSGRFVHKLSESHSNDITQVKFDPSNESKFCTGSLDGLVCLYDLEQQSENIVKIPVDKNDEEDETDSDEDPDLMEQVFNAGSSIQKIGYLSSKCSGTDQLYAITYTNDLFVWDLQSHDVVHQFKSSNIGTVGVSSDGEQDEDYFFDCFYMKPDLMTICKGYKNGKFKLLNCSDYMDEICFETGGEDSSKRMHRDIIRSSYWNGQNFYTAGEDGFLFKWKLTDKNSKPMDSDDIEKTISNKRDLKDGSESENEEKDAPSKRPNKERIRKRNFFVKKRTK</sequence>
<dbReference type="PROSITE" id="PS50082">
    <property type="entry name" value="WD_REPEATS_2"/>
    <property type="match status" value="1"/>
</dbReference>
<evidence type="ECO:0000313" key="6">
    <source>
        <dbReference type="EMBL" id="RNA39567.1"/>
    </source>
</evidence>
<feature type="region of interest" description="Disordered" evidence="5">
    <location>
        <begin position="394"/>
        <end position="445"/>
    </location>
</feature>
<gene>
    <name evidence="6" type="ORF">BpHYR1_012642</name>
</gene>
<dbReference type="SUPFAM" id="SSF50978">
    <property type="entry name" value="WD40 repeat-like"/>
    <property type="match status" value="1"/>
</dbReference>
<proteinExistence type="predicted"/>
<dbReference type="Pfam" id="PF00400">
    <property type="entry name" value="WD40"/>
    <property type="match status" value="1"/>
</dbReference>
<dbReference type="EMBL" id="REGN01000739">
    <property type="protein sequence ID" value="RNA39567.1"/>
    <property type="molecule type" value="Genomic_DNA"/>
</dbReference>
<feature type="repeat" description="WD" evidence="4">
    <location>
        <begin position="177"/>
        <end position="219"/>
    </location>
</feature>
<reference evidence="6 7" key="1">
    <citation type="journal article" date="2018" name="Sci. Rep.">
        <title>Genomic signatures of local adaptation to the degree of environmental predictability in rotifers.</title>
        <authorList>
            <person name="Franch-Gras L."/>
            <person name="Hahn C."/>
            <person name="Garcia-Roger E.M."/>
            <person name="Carmona M.J."/>
            <person name="Serra M."/>
            <person name="Gomez A."/>
        </authorList>
    </citation>
    <scope>NUCLEOTIDE SEQUENCE [LARGE SCALE GENOMIC DNA]</scope>
    <source>
        <strain evidence="6">HYR1</strain>
    </source>
</reference>
<feature type="compositionally biased region" description="Basic and acidic residues" evidence="5">
    <location>
        <begin position="421"/>
        <end position="431"/>
    </location>
</feature>
<evidence type="ECO:0000256" key="2">
    <source>
        <dbReference type="ARBA" id="ARBA00022574"/>
    </source>
</evidence>
<dbReference type="PANTHER" id="PTHR22889:SF0">
    <property type="entry name" value="WD REPEAT-CONTAINING PROTEIN 89"/>
    <property type="match status" value="1"/>
</dbReference>
<feature type="compositionally biased region" description="Basic and acidic residues" evidence="5">
    <location>
        <begin position="394"/>
        <end position="414"/>
    </location>
</feature>
<keyword evidence="3" id="KW-0677">Repeat</keyword>
<dbReference type="AlphaFoldDB" id="A0A3M7SV97"/>
<dbReference type="InterPro" id="IPR039328">
    <property type="entry name" value="WDR89"/>
</dbReference>